<evidence type="ECO:0000313" key="2">
    <source>
        <dbReference type="Proteomes" id="UP001431783"/>
    </source>
</evidence>
<name>A0AAW1V171_9CUCU</name>
<dbReference type="EMBL" id="JARQZJ010000097">
    <property type="protein sequence ID" value="KAK9885965.1"/>
    <property type="molecule type" value="Genomic_DNA"/>
</dbReference>
<dbReference type="AlphaFoldDB" id="A0AAW1V171"/>
<sequence>YNINLESNGKKLHAYQKCAKPNNNRRNLSKQKNYGDISPNDFIDYFISIPAEISKKFGGAHMSDGDPAVDVPNGIGFGFVAVGQVQVRDSIVYLKNSASVDYYGLSVVLLKRRSFGVAFDTFNQ</sequence>
<organism evidence="1 2">
    <name type="scientific">Henosepilachna vigintioctopunctata</name>
    <dbReference type="NCBI Taxonomy" id="420089"/>
    <lineage>
        <taxon>Eukaryota</taxon>
        <taxon>Metazoa</taxon>
        <taxon>Ecdysozoa</taxon>
        <taxon>Arthropoda</taxon>
        <taxon>Hexapoda</taxon>
        <taxon>Insecta</taxon>
        <taxon>Pterygota</taxon>
        <taxon>Neoptera</taxon>
        <taxon>Endopterygota</taxon>
        <taxon>Coleoptera</taxon>
        <taxon>Polyphaga</taxon>
        <taxon>Cucujiformia</taxon>
        <taxon>Coccinelloidea</taxon>
        <taxon>Coccinellidae</taxon>
        <taxon>Epilachninae</taxon>
        <taxon>Epilachnini</taxon>
        <taxon>Henosepilachna</taxon>
    </lineage>
</organism>
<comment type="caution">
    <text evidence="1">The sequence shown here is derived from an EMBL/GenBank/DDBJ whole genome shotgun (WGS) entry which is preliminary data.</text>
</comment>
<proteinExistence type="predicted"/>
<accession>A0AAW1V171</accession>
<keyword evidence="2" id="KW-1185">Reference proteome</keyword>
<feature type="non-terminal residue" evidence="1">
    <location>
        <position position="1"/>
    </location>
</feature>
<protein>
    <recommendedName>
        <fullName evidence="3">Peptidase A1 domain-containing protein</fullName>
    </recommendedName>
</protein>
<evidence type="ECO:0000313" key="1">
    <source>
        <dbReference type="EMBL" id="KAK9885965.1"/>
    </source>
</evidence>
<reference evidence="1 2" key="1">
    <citation type="submission" date="2023-03" db="EMBL/GenBank/DDBJ databases">
        <title>Genome insight into feeding habits of ladybird beetles.</title>
        <authorList>
            <person name="Li H.-S."/>
            <person name="Huang Y.-H."/>
            <person name="Pang H."/>
        </authorList>
    </citation>
    <scope>NUCLEOTIDE SEQUENCE [LARGE SCALE GENOMIC DNA]</scope>
    <source>
        <strain evidence="1">SYSU_2023b</strain>
        <tissue evidence="1">Whole body</tissue>
    </source>
</reference>
<evidence type="ECO:0008006" key="3">
    <source>
        <dbReference type="Google" id="ProtNLM"/>
    </source>
</evidence>
<dbReference type="Proteomes" id="UP001431783">
    <property type="component" value="Unassembled WGS sequence"/>
</dbReference>
<gene>
    <name evidence="1" type="ORF">WA026_013842</name>
</gene>